<dbReference type="Gene3D" id="3.60.15.10">
    <property type="entry name" value="Ribonuclease Z/Hydroxyacylglutathione hydrolase-like"/>
    <property type="match status" value="1"/>
</dbReference>
<accession>A0ABV2ZV01</accession>
<dbReference type="InterPro" id="IPR050114">
    <property type="entry name" value="UPF0173_UPF0282_UlaG_hydrolase"/>
</dbReference>
<protein>
    <submittedName>
        <fullName evidence="2">MBL fold metallo-hydrolase</fullName>
    </submittedName>
</protein>
<dbReference type="PANTHER" id="PTHR43546:SF3">
    <property type="entry name" value="UPF0173 METAL-DEPENDENT HYDROLASE MJ1163"/>
    <property type="match status" value="1"/>
</dbReference>
<dbReference type="SUPFAM" id="SSF56281">
    <property type="entry name" value="Metallo-hydrolase/oxidoreductase"/>
    <property type="match status" value="1"/>
</dbReference>
<evidence type="ECO:0000313" key="2">
    <source>
        <dbReference type="EMBL" id="MEU3786402.1"/>
    </source>
</evidence>
<dbReference type="InterPro" id="IPR001279">
    <property type="entry name" value="Metallo-B-lactamas"/>
</dbReference>
<sequence>MRLIRCGHACIRLERDGVVIVIDPGVFSDPRALEGADAVLVTHEHEDHFAEAVLRAAAEADPALRIWADRSVAARLEGLGTRLAVVGNGDAFDIEGISVEVHGELHEPIHPDMPQDTNVGFLVGNTDGAVFHPGDAFTVPTRPVDTLLVPVHGPWSKTGEVIDYVREIKPRHALSIHDGGLSEGGNSLVDVLLTASLQGLAIDYARVAAGTGIELA</sequence>
<keyword evidence="3" id="KW-1185">Reference proteome</keyword>
<dbReference type="SMART" id="SM00849">
    <property type="entry name" value="Lactamase_B"/>
    <property type="match status" value="1"/>
</dbReference>
<reference evidence="2 3" key="1">
    <citation type="submission" date="2024-06" db="EMBL/GenBank/DDBJ databases">
        <title>The Natural Products Discovery Center: Release of the First 8490 Sequenced Strains for Exploring Actinobacteria Biosynthetic Diversity.</title>
        <authorList>
            <person name="Kalkreuter E."/>
            <person name="Kautsar S.A."/>
            <person name="Yang D."/>
            <person name="Bader C.D."/>
            <person name="Teijaro C.N."/>
            <person name="Fluegel L."/>
            <person name="Davis C.M."/>
            <person name="Simpson J.R."/>
            <person name="Lauterbach L."/>
            <person name="Steele A.D."/>
            <person name="Gui C."/>
            <person name="Meng S."/>
            <person name="Li G."/>
            <person name="Viehrig K."/>
            <person name="Ye F."/>
            <person name="Su P."/>
            <person name="Kiefer A.F."/>
            <person name="Nichols A."/>
            <person name="Cepeda A.J."/>
            <person name="Yan W."/>
            <person name="Fan B."/>
            <person name="Jiang Y."/>
            <person name="Adhikari A."/>
            <person name="Zheng C.-J."/>
            <person name="Schuster L."/>
            <person name="Cowan T.M."/>
            <person name="Smanski M.J."/>
            <person name="Chevrette M.G."/>
            <person name="De Carvalho L.P.S."/>
            <person name="Shen B."/>
        </authorList>
    </citation>
    <scope>NUCLEOTIDE SEQUENCE [LARGE SCALE GENOMIC DNA]</scope>
    <source>
        <strain evidence="2 3">NPDC033843</strain>
    </source>
</reference>
<dbReference type="Proteomes" id="UP001550739">
    <property type="component" value="Unassembled WGS sequence"/>
</dbReference>
<evidence type="ECO:0000259" key="1">
    <source>
        <dbReference type="SMART" id="SM00849"/>
    </source>
</evidence>
<feature type="domain" description="Metallo-beta-lactamase" evidence="1">
    <location>
        <begin position="7"/>
        <end position="177"/>
    </location>
</feature>
<dbReference type="Pfam" id="PF13483">
    <property type="entry name" value="Lactamase_B_3"/>
    <property type="match status" value="1"/>
</dbReference>
<dbReference type="EMBL" id="JBEZVE010000028">
    <property type="protein sequence ID" value="MEU3786402.1"/>
    <property type="molecule type" value="Genomic_DNA"/>
</dbReference>
<dbReference type="RefSeq" id="WP_361708406.1">
    <property type="nucleotide sequence ID" value="NZ_JBEZVE010000028.1"/>
</dbReference>
<name>A0ABV2ZV01_9ACTN</name>
<dbReference type="PANTHER" id="PTHR43546">
    <property type="entry name" value="UPF0173 METAL-DEPENDENT HYDROLASE MJ1163-RELATED"/>
    <property type="match status" value="1"/>
</dbReference>
<dbReference type="InterPro" id="IPR036866">
    <property type="entry name" value="RibonucZ/Hydroxyglut_hydro"/>
</dbReference>
<comment type="caution">
    <text evidence="2">The sequence shown here is derived from an EMBL/GenBank/DDBJ whole genome shotgun (WGS) entry which is preliminary data.</text>
</comment>
<gene>
    <name evidence="2" type="ORF">AB0E89_38695</name>
</gene>
<organism evidence="2 3">
    <name type="scientific">Streptomyces sp. 900129855</name>
    <dbReference type="NCBI Taxonomy" id="3155129"/>
    <lineage>
        <taxon>Bacteria</taxon>
        <taxon>Bacillati</taxon>
        <taxon>Actinomycetota</taxon>
        <taxon>Actinomycetes</taxon>
        <taxon>Kitasatosporales</taxon>
        <taxon>Streptomycetaceae</taxon>
        <taxon>Streptomyces</taxon>
    </lineage>
</organism>
<evidence type="ECO:0000313" key="3">
    <source>
        <dbReference type="Proteomes" id="UP001550739"/>
    </source>
</evidence>
<proteinExistence type="predicted"/>